<dbReference type="SUPFAM" id="SSF51215">
    <property type="entry name" value="Regulatory protein AraC"/>
    <property type="match status" value="1"/>
</dbReference>
<dbReference type="PRINTS" id="PR00032">
    <property type="entry name" value="HTHARAC"/>
</dbReference>
<dbReference type="InterPro" id="IPR020449">
    <property type="entry name" value="Tscrpt_reg_AraC-type_HTH"/>
</dbReference>
<dbReference type="EMBL" id="SIRE01000033">
    <property type="protein sequence ID" value="TBL70309.1"/>
    <property type="molecule type" value="Genomic_DNA"/>
</dbReference>
<feature type="domain" description="HTH araC/xylS-type" evidence="4">
    <location>
        <begin position="174"/>
        <end position="276"/>
    </location>
</feature>
<organism evidence="5 6">
    <name type="scientific">Paenibacillus thalictri</name>
    <dbReference type="NCBI Taxonomy" id="2527873"/>
    <lineage>
        <taxon>Bacteria</taxon>
        <taxon>Bacillati</taxon>
        <taxon>Bacillota</taxon>
        <taxon>Bacilli</taxon>
        <taxon>Bacillales</taxon>
        <taxon>Paenibacillaceae</taxon>
        <taxon>Paenibacillus</taxon>
    </lineage>
</organism>
<dbReference type="Gene3D" id="1.10.10.60">
    <property type="entry name" value="Homeodomain-like"/>
    <property type="match status" value="2"/>
</dbReference>
<dbReference type="InterPro" id="IPR014710">
    <property type="entry name" value="RmlC-like_jellyroll"/>
</dbReference>
<dbReference type="InterPro" id="IPR018060">
    <property type="entry name" value="HTH_AraC"/>
</dbReference>
<reference evidence="5 6" key="1">
    <citation type="submission" date="2019-02" db="EMBL/GenBank/DDBJ databases">
        <title>Paenibacillus sp. nov., isolated from surface-sterilized tissue of Thalictrum simplex L.</title>
        <authorList>
            <person name="Tuo L."/>
        </authorList>
    </citation>
    <scope>NUCLEOTIDE SEQUENCE [LARGE SCALE GENOMIC DNA]</scope>
    <source>
        <strain evidence="5 6">N2SHLJ1</strain>
    </source>
</reference>
<dbReference type="Proteomes" id="UP000293142">
    <property type="component" value="Unassembled WGS sequence"/>
</dbReference>
<keyword evidence="2" id="KW-0238">DNA-binding</keyword>
<comment type="caution">
    <text evidence="5">The sequence shown here is derived from an EMBL/GenBank/DDBJ whole genome shotgun (WGS) entry which is preliminary data.</text>
</comment>
<dbReference type="OrthoDB" id="9816335at2"/>
<dbReference type="GO" id="GO:0043565">
    <property type="term" value="F:sequence-specific DNA binding"/>
    <property type="evidence" value="ECO:0007669"/>
    <property type="project" value="InterPro"/>
</dbReference>
<dbReference type="SUPFAM" id="SSF46689">
    <property type="entry name" value="Homeodomain-like"/>
    <property type="match status" value="1"/>
</dbReference>
<dbReference type="InterPro" id="IPR037923">
    <property type="entry name" value="HTH-like"/>
</dbReference>
<keyword evidence="3" id="KW-0804">Transcription</keyword>
<dbReference type="InterPro" id="IPR003313">
    <property type="entry name" value="AraC-bd"/>
</dbReference>
<name>A0A4Q9DFQ9_9BACL</name>
<proteinExistence type="predicted"/>
<dbReference type="InterPro" id="IPR009057">
    <property type="entry name" value="Homeodomain-like_sf"/>
</dbReference>
<sequence length="286" mass="33969">MDTKKLYADQIIDPSIGFHYAFIRSTKLTSELHTHDFYEFFITFGGAVIHYVNGQSQRLEEGSFVWIRPHDAHYYERIHTECQILNVAFSSEMFEALTLYASTRETIQQFHSNDLPQVVHMHELDRQHLKLRLEKLALSPVTIDGESMLQFKLILLEIWTKYQRHRLQVKSPLPQWLKALEETLQHKEHFSAGIERLFELSGKNREYVSRSFRKHFGLTPTQWLNRIKLEYASNLIQFTDEEITQIALDCGFENLSHFYHLFKNQFQCAPAKYRKLMKKPVIPEYQ</sequence>
<protein>
    <submittedName>
        <fullName evidence="5">Helix-turn-helix domain-containing protein</fullName>
    </submittedName>
</protein>
<dbReference type="PROSITE" id="PS00041">
    <property type="entry name" value="HTH_ARAC_FAMILY_1"/>
    <property type="match status" value="1"/>
</dbReference>
<dbReference type="RefSeq" id="WP_131018029.1">
    <property type="nucleotide sequence ID" value="NZ_SIRE01000033.1"/>
</dbReference>
<keyword evidence="1" id="KW-0805">Transcription regulation</keyword>
<evidence type="ECO:0000313" key="5">
    <source>
        <dbReference type="EMBL" id="TBL70309.1"/>
    </source>
</evidence>
<evidence type="ECO:0000313" key="6">
    <source>
        <dbReference type="Proteomes" id="UP000293142"/>
    </source>
</evidence>
<dbReference type="Gene3D" id="2.60.120.10">
    <property type="entry name" value="Jelly Rolls"/>
    <property type="match status" value="1"/>
</dbReference>
<evidence type="ECO:0000256" key="2">
    <source>
        <dbReference type="ARBA" id="ARBA00023125"/>
    </source>
</evidence>
<dbReference type="Pfam" id="PF02311">
    <property type="entry name" value="AraC_binding"/>
    <property type="match status" value="1"/>
</dbReference>
<gene>
    <name evidence="5" type="ORF">EYB31_33890</name>
</gene>
<dbReference type="GO" id="GO:0003700">
    <property type="term" value="F:DNA-binding transcription factor activity"/>
    <property type="evidence" value="ECO:0007669"/>
    <property type="project" value="InterPro"/>
</dbReference>
<dbReference type="PROSITE" id="PS01124">
    <property type="entry name" value="HTH_ARAC_FAMILY_2"/>
    <property type="match status" value="1"/>
</dbReference>
<dbReference type="SMART" id="SM00342">
    <property type="entry name" value="HTH_ARAC"/>
    <property type="match status" value="1"/>
</dbReference>
<dbReference type="PANTHER" id="PTHR43280:SF28">
    <property type="entry name" value="HTH-TYPE TRANSCRIPTIONAL ACTIVATOR RHAS"/>
    <property type="match status" value="1"/>
</dbReference>
<evidence type="ECO:0000259" key="4">
    <source>
        <dbReference type="PROSITE" id="PS01124"/>
    </source>
</evidence>
<dbReference type="InterPro" id="IPR018062">
    <property type="entry name" value="HTH_AraC-typ_CS"/>
</dbReference>
<keyword evidence="6" id="KW-1185">Reference proteome</keyword>
<dbReference type="AlphaFoldDB" id="A0A4Q9DFQ9"/>
<dbReference type="PANTHER" id="PTHR43280">
    <property type="entry name" value="ARAC-FAMILY TRANSCRIPTIONAL REGULATOR"/>
    <property type="match status" value="1"/>
</dbReference>
<accession>A0A4Q9DFQ9</accession>
<dbReference type="Pfam" id="PF12833">
    <property type="entry name" value="HTH_18"/>
    <property type="match status" value="1"/>
</dbReference>
<evidence type="ECO:0000256" key="1">
    <source>
        <dbReference type="ARBA" id="ARBA00023015"/>
    </source>
</evidence>
<evidence type="ECO:0000256" key="3">
    <source>
        <dbReference type="ARBA" id="ARBA00023163"/>
    </source>
</evidence>